<sequence>MESDVHKDDDSSLDLIWGVEEIAKIIRRNQRQTFHLLATGQLPAKKVGGRWVVERSKLISFFLGVAA</sequence>
<name>A0ABR6L916_9HYPH</name>
<reference evidence="1 2" key="1">
    <citation type="submission" date="2020-08" db="EMBL/GenBank/DDBJ databases">
        <title>Genomic Encyclopedia of Type Strains, Phase IV (KMG-IV): sequencing the most valuable type-strain genomes for metagenomic binning, comparative biology and taxonomic classification.</title>
        <authorList>
            <person name="Goeker M."/>
        </authorList>
    </citation>
    <scope>NUCLEOTIDE SEQUENCE [LARGE SCALE GENOMIC DNA]</scope>
    <source>
        <strain evidence="1 2">DSM 7050</strain>
    </source>
</reference>
<comment type="caution">
    <text evidence="1">The sequence shown here is derived from an EMBL/GenBank/DDBJ whole genome shotgun (WGS) entry which is preliminary data.</text>
</comment>
<gene>
    <name evidence="1" type="ORF">GGQ99_005073</name>
</gene>
<dbReference type="Proteomes" id="UP000539538">
    <property type="component" value="Unassembled WGS sequence"/>
</dbReference>
<protein>
    <recommendedName>
        <fullName evidence="3">Helix-turn-helix domain-containing protein</fullName>
    </recommendedName>
</protein>
<accession>A0ABR6L916</accession>
<keyword evidence="2" id="KW-1185">Reference proteome</keyword>
<evidence type="ECO:0000313" key="2">
    <source>
        <dbReference type="Proteomes" id="UP000539538"/>
    </source>
</evidence>
<dbReference type="EMBL" id="JACHOT010000011">
    <property type="protein sequence ID" value="MBB4653288.1"/>
    <property type="molecule type" value="Genomic_DNA"/>
</dbReference>
<proteinExistence type="predicted"/>
<organism evidence="1 2">
    <name type="scientific">Aminobacter niigataensis</name>
    <dbReference type="NCBI Taxonomy" id="83265"/>
    <lineage>
        <taxon>Bacteria</taxon>
        <taxon>Pseudomonadati</taxon>
        <taxon>Pseudomonadota</taxon>
        <taxon>Alphaproteobacteria</taxon>
        <taxon>Hyphomicrobiales</taxon>
        <taxon>Phyllobacteriaceae</taxon>
        <taxon>Aminobacter</taxon>
    </lineage>
</organism>
<evidence type="ECO:0000313" key="1">
    <source>
        <dbReference type="EMBL" id="MBB4653288.1"/>
    </source>
</evidence>
<evidence type="ECO:0008006" key="3">
    <source>
        <dbReference type="Google" id="ProtNLM"/>
    </source>
</evidence>